<dbReference type="AlphaFoldDB" id="A0A6M3LET4"/>
<protein>
    <submittedName>
        <fullName evidence="1">Uncharacterized protein</fullName>
    </submittedName>
</protein>
<name>A0A6M3LET4_9ZZZZ</name>
<proteinExistence type="predicted"/>
<organism evidence="1">
    <name type="scientific">viral metagenome</name>
    <dbReference type="NCBI Taxonomy" id="1070528"/>
    <lineage>
        <taxon>unclassified sequences</taxon>
        <taxon>metagenomes</taxon>
        <taxon>organismal metagenomes</taxon>
    </lineage>
</organism>
<dbReference type="EMBL" id="MT143042">
    <property type="protein sequence ID" value="QJA92152.1"/>
    <property type="molecule type" value="Genomic_DNA"/>
</dbReference>
<accession>A0A6M3LET4</accession>
<sequence>MSMKTNDQNTATKPRAIGIAHPASPGVFAARLEGETMRHLKVNEWCMDGGRILIRQNGADEYFIAVATCSVADLRELAEAIDDALNDAAALERGE</sequence>
<gene>
    <name evidence="1" type="ORF">MM415B04837_0006</name>
</gene>
<evidence type="ECO:0000313" key="1">
    <source>
        <dbReference type="EMBL" id="QJA92152.1"/>
    </source>
</evidence>
<reference evidence="1" key="1">
    <citation type="submission" date="2020-03" db="EMBL/GenBank/DDBJ databases">
        <title>The deep terrestrial virosphere.</title>
        <authorList>
            <person name="Holmfeldt K."/>
            <person name="Nilsson E."/>
            <person name="Simone D."/>
            <person name="Lopez-Fernandez M."/>
            <person name="Wu X."/>
            <person name="de Brujin I."/>
            <person name="Lundin D."/>
            <person name="Andersson A."/>
            <person name="Bertilsson S."/>
            <person name="Dopson M."/>
        </authorList>
    </citation>
    <scope>NUCLEOTIDE SEQUENCE</scope>
    <source>
        <strain evidence="1">MM415B04837</strain>
    </source>
</reference>